<feature type="compositionally biased region" description="Polar residues" evidence="10">
    <location>
        <begin position="16"/>
        <end position="30"/>
    </location>
</feature>
<keyword evidence="7 9" id="KW-0067">ATP-binding</keyword>
<sequence>MSEEQTHLKLSLPSDDVQSTNSVISLSSSDIGEDSCTVPDVDFAPGPSNRASLDSPRSNCEHQPLLGRMDFDTSYNHFPDDLEFKQVIKQAELAIENGILPQRIYQGSSGSYFVKNTAGKIIGVFKPKDEEPYGRLNPKWTKWMHKLCCPCCFGRSCLIPNQGYLSEAGASLVDHKLNLNIVPKTKVVRLASETFNYPRIDREKTRMKHVINERCPKIGRRFSRLGLKPKIGSFQLFVEGFKDAEYWLRRLELEPLSASVEKQFQLQFEKMVVLDYIIRNTDRVNDNWLIKYHQPEISNIESIPGGDAESEFDTHNASDWNVVDSPSITIAAIDNGLAFPFKHPDSWRTYPYHWAWLPQAKTPFSKETKDLVLPLLSDMNFVQDLCDELYNLFKQDKGFDRHLCEKQMSVMRGQIANLVKALKDDKSPVQLVQMTPFSLERSKGRVGTTSRFRSFSTTFTQKFQDKSPLFSWC</sequence>
<evidence type="ECO:0000256" key="1">
    <source>
        <dbReference type="ARBA" id="ARBA00004236"/>
    </source>
</evidence>
<dbReference type="GO" id="GO:0005768">
    <property type="term" value="C:endosome"/>
    <property type="evidence" value="ECO:0007669"/>
    <property type="project" value="TreeGrafter"/>
</dbReference>
<keyword evidence="8 9" id="KW-0472">Membrane</keyword>
<evidence type="ECO:0000313" key="12">
    <source>
        <dbReference type="EMBL" id="CAH0391875.1"/>
    </source>
</evidence>
<dbReference type="OrthoDB" id="3349449at2759"/>
<evidence type="ECO:0000256" key="8">
    <source>
        <dbReference type="ARBA" id="ARBA00023136"/>
    </source>
</evidence>
<evidence type="ECO:0000313" key="13">
    <source>
        <dbReference type="Proteomes" id="UP001152759"/>
    </source>
</evidence>
<dbReference type="AlphaFoldDB" id="A0A9P0F6J8"/>
<evidence type="ECO:0000256" key="10">
    <source>
        <dbReference type="SAM" id="MobiDB-lite"/>
    </source>
</evidence>
<dbReference type="GO" id="GO:0005765">
    <property type="term" value="C:lysosomal membrane"/>
    <property type="evidence" value="ECO:0007669"/>
    <property type="project" value="TreeGrafter"/>
</dbReference>
<keyword evidence="6 9" id="KW-0418">Kinase</keyword>
<feature type="region of interest" description="Disordered" evidence="10">
    <location>
        <begin position="1"/>
        <end position="35"/>
    </location>
</feature>
<evidence type="ECO:0000256" key="2">
    <source>
        <dbReference type="ARBA" id="ARBA00008941"/>
    </source>
</evidence>
<evidence type="ECO:0000256" key="4">
    <source>
        <dbReference type="ARBA" id="ARBA00022679"/>
    </source>
</evidence>
<dbReference type="PANTHER" id="PTHR12865">
    <property type="entry name" value="PHOSPHATIDYLINOSITOL 4-KINASE TYPE-II"/>
    <property type="match status" value="1"/>
</dbReference>
<name>A0A9P0F6J8_BEMTA</name>
<keyword evidence="5 9" id="KW-0547">Nucleotide-binding</keyword>
<keyword evidence="3" id="KW-1003">Cell membrane</keyword>
<dbReference type="KEGG" id="btab:109042435"/>
<feature type="domain" description="PI3K/PI4K catalytic" evidence="11">
    <location>
        <begin position="98"/>
        <end position="441"/>
    </location>
</feature>
<dbReference type="PANTHER" id="PTHR12865:SF1">
    <property type="entry name" value="PHOSPHATIDYLINOSITOL 4-KINASE TYPE 2"/>
    <property type="match status" value="1"/>
</dbReference>
<evidence type="ECO:0000256" key="9">
    <source>
        <dbReference type="RuleBase" id="RU367084"/>
    </source>
</evidence>
<dbReference type="InterPro" id="IPR039756">
    <property type="entry name" value="Lsb6/PI4K2"/>
</dbReference>
<reference evidence="12" key="1">
    <citation type="submission" date="2021-12" db="EMBL/GenBank/DDBJ databases">
        <authorList>
            <person name="King R."/>
        </authorList>
    </citation>
    <scope>NUCLEOTIDE SEQUENCE</scope>
</reference>
<evidence type="ECO:0000256" key="6">
    <source>
        <dbReference type="ARBA" id="ARBA00022777"/>
    </source>
</evidence>
<dbReference type="EC" id="2.7.1.67" evidence="9"/>
<protein>
    <recommendedName>
        <fullName evidence="9">Phosphatidylinositol 4-kinase type 2</fullName>
        <ecNumber evidence="9">2.7.1.67</ecNumber>
    </recommendedName>
</protein>
<comment type="subcellular location">
    <subcellularLocation>
        <location evidence="1">Cell membrane</location>
    </subcellularLocation>
    <subcellularLocation>
        <location evidence="9">Membrane</location>
        <topology evidence="9">Peripheral membrane protein</topology>
    </subcellularLocation>
</comment>
<dbReference type="InterPro" id="IPR000403">
    <property type="entry name" value="PI3/4_kinase_cat_dom"/>
</dbReference>
<dbReference type="Proteomes" id="UP001152759">
    <property type="component" value="Chromosome 6"/>
</dbReference>
<evidence type="ECO:0000259" key="11">
    <source>
        <dbReference type="PROSITE" id="PS50290"/>
    </source>
</evidence>
<dbReference type="EMBL" id="OU963867">
    <property type="protein sequence ID" value="CAH0391875.1"/>
    <property type="molecule type" value="Genomic_DNA"/>
</dbReference>
<comment type="catalytic activity">
    <reaction evidence="9">
        <text>a 1,2-diacyl-sn-glycero-3-phospho-(1D-myo-inositol) + ATP = a 1,2-diacyl-sn-glycero-3-phospho-(1D-myo-inositol 4-phosphate) + ADP + H(+)</text>
        <dbReference type="Rhea" id="RHEA:19877"/>
        <dbReference type="ChEBI" id="CHEBI:15378"/>
        <dbReference type="ChEBI" id="CHEBI:30616"/>
        <dbReference type="ChEBI" id="CHEBI:57880"/>
        <dbReference type="ChEBI" id="CHEBI:58178"/>
        <dbReference type="ChEBI" id="CHEBI:456216"/>
        <dbReference type="EC" id="2.7.1.67"/>
    </reaction>
</comment>
<dbReference type="GO" id="GO:0007030">
    <property type="term" value="P:Golgi organization"/>
    <property type="evidence" value="ECO:0007669"/>
    <property type="project" value="TreeGrafter"/>
</dbReference>
<keyword evidence="4 9" id="KW-0808">Transferase</keyword>
<evidence type="ECO:0000256" key="3">
    <source>
        <dbReference type="ARBA" id="ARBA00022475"/>
    </source>
</evidence>
<accession>A0A9P0F6J8</accession>
<evidence type="ECO:0000256" key="7">
    <source>
        <dbReference type="ARBA" id="ARBA00022840"/>
    </source>
</evidence>
<dbReference type="GO" id="GO:0005886">
    <property type="term" value="C:plasma membrane"/>
    <property type="evidence" value="ECO:0007669"/>
    <property type="project" value="UniProtKB-SubCell"/>
</dbReference>
<dbReference type="GO" id="GO:0005802">
    <property type="term" value="C:trans-Golgi network"/>
    <property type="evidence" value="ECO:0007669"/>
    <property type="project" value="TreeGrafter"/>
</dbReference>
<dbReference type="GO" id="GO:0005524">
    <property type="term" value="F:ATP binding"/>
    <property type="evidence" value="ECO:0007669"/>
    <property type="project" value="UniProtKB-UniRule"/>
</dbReference>
<gene>
    <name evidence="12" type="ORF">BEMITA_LOCUS10453</name>
</gene>
<dbReference type="PROSITE" id="PS50290">
    <property type="entry name" value="PI3_4_KINASE_3"/>
    <property type="match status" value="1"/>
</dbReference>
<evidence type="ECO:0000256" key="5">
    <source>
        <dbReference type="ARBA" id="ARBA00022741"/>
    </source>
</evidence>
<dbReference type="GO" id="GO:0007032">
    <property type="term" value="P:endosome organization"/>
    <property type="evidence" value="ECO:0007669"/>
    <property type="project" value="TreeGrafter"/>
</dbReference>
<dbReference type="Pfam" id="PF00454">
    <property type="entry name" value="PI3_PI4_kinase"/>
    <property type="match status" value="1"/>
</dbReference>
<comment type="similarity">
    <text evidence="2 9">Belongs to the PI3/PI4-kinase family. Type II PI4K subfamily.</text>
</comment>
<keyword evidence="13" id="KW-1185">Reference proteome</keyword>
<dbReference type="GO" id="GO:0046854">
    <property type="term" value="P:phosphatidylinositol phosphate biosynthetic process"/>
    <property type="evidence" value="ECO:0007669"/>
    <property type="project" value="UniProtKB-UniRule"/>
</dbReference>
<dbReference type="GO" id="GO:0004430">
    <property type="term" value="F:1-phosphatidylinositol 4-kinase activity"/>
    <property type="evidence" value="ECO:0007669"/>
    <property type="project" value="UniProtKB-UniRule"/>
</dbReference>
<proteinExistence type="inferred from homology"/>
<organism evidence="12 13">
    <name type="scientific">Bemisia tabaci</name>
    <name type="common">Sweetpotato whitefly</name>
    <name type="synonym">Aleurodes tabaci</name>
    <dbReference type="NCBI Taxonomy" id="7038"/>
    <lineage>
        <taxon>Eukaryota</taxon>
        <taxon>Metazoa</taxon>
        <taxon>Ecdysozoa</taxon>
        <taxon>Arthropoda</taxon>
        <taxon>Hexapoda</taxon>
        <taxon>Insecta</taxon>
        <taxon>Pterygota</taxon>
        <taxon>Neoptera</taxon>
        <taxon>Paraneoptera</taxon>
        <taxon>Hemiptera</taxon>
        <taxon>Sternorrhyncha</taxon>
        <taxon>Aleyrodoidea</taxon>
        <taxon>Aleyrodidae</taxon>
        <taxon>Aleyrodinae</taxon>
        <taxon>Bemisia</taxon>
    </lineage>
</organism>